<dbReference type="CDD" id="cd05403">
    <property type="entry name" value="NT_KNTase_like"/>
    <property type="match status" value="1"/>
</dbReference>
<dbReference type="Proteomes" id="UP000052023">
    <property type="component" value="Unassembled WGS sequence"/>
</dbReference>
<evidence type="ECO:0000313" key="2">
    <source>
        <dbReference type="EMBL" id="KRR17967.1"/>
    </source>
</evidence>
<feature type="domain" description="Polymerase nucleotidyl transferase" evidence="1">
    <location>
        <begin position="3"/>
        <end position="68"/>
    </location>
</feature>
<sequence length="212" mass="24300">MHIYAFGSVCRGDVSRTSDIDLLAIVDQYDERLNPNDYSIYSYRRIREIWREGDPFAWHLASESKLLFTSDQSDFSKSLAAPAPYQRVVQDCQKFLALFMEARQSAETTTTTTTFDLSMIFLAIRNFATCFSLGLLDQADFSRRSAIKIGNHSLSIPQTAFEILERSRILCTRAIGPQINKSEADAAMKELPRIQAWMERLLEEVKSHDQRI</sequence>
<dbReference type="Gene3D" id="3.30.460.10">
    <property type="entry name" value="Beta Polymerase, domain 2"/>
    <property type="match status" value="1"/>
</dbReference>
<dbReference type="InterPro" id="IPR002934">
    <property type="entry name" value="Polymerase_NTP_transf_dom"/>
</dbReference>
<dbReference type="Pfam" id="PF01909">
    <property type="entry name" value="NTP_transf_2"/>
    <property type="match status" value="1"/>
</dbReference>
<reference evidence="2 3" key="1">
    <citation type="submission" date="2014-03" db="EMBL/GenBank/DDBJ databases">
        <title>Bradyrhizobium valentinum sp. nov., isolated from effective nodules of Lupinus mariae-josephae, a lupine endemic of basic-lime soils in Eastern Spain.</title>
        <authorList>
            <person name="Duran D."/>
            <person name="Rey L."/>
            <person name="Navarro A."/>
            <person name="Busquets A."/>
            <person name="Imperial J."/>
            <person name="Ruiz-Argueso T."/>
        </authorList>
    </citation>
    <scope>NUCLEOTIDE SEQUENCE [LARGE SCALE GENOMIC DNA]</scope>
    <source>
        <strain evidence="2 3">Ro19</strain>
    </source>
</reference>
<dbReference type="EMBL" id="LLYA01000203">
    <property type="protein sequence ID" value="KRR17967.1"/>
    <property type="molecule type" value="Genomic_DNA"/>
</dbReference>
<dbReference type="GO" id="GO:0016779">
    <property type="term" value="F:nucleotidyltransferase activity"/>
    <property type="evidence" value="ECO:0007669"/>
    <property type="project" value="InterPro"/>
</dbReference>
<dbReference type="SUPFAM" id="SSF81301">
    <property type="entry name" value="Nucleotidyltransferase"/>
    <property type="match status" value="1"/>
</dbReference>
<evidence type="ECO:0000259" key="1">
    <source>
        <dbReference type="Pfam" id="PF01909"/>
    </source>
</evidence>
<comment type="caution">
    <text evidence="2">The sequence shown here is derived from an EMBL/GenBank/DDBJ whole genome shotgun (WGS) entry which is preliminary data.</text>
</comment>
<proteinExistence type="predicted"/>
<dbReference type="OrthoDB" id="8447086at2"/>
<evidence type="ECO:0000313" key="3">
    <source>
        <dbReference type="Proteomes" id="UP000052023"/>
    </source>
</evidence>
<keyword evidence="2" id="KW-0808">Transferase</keyword>
<protein>
    <submittedName>
        <fullName evidence="2">Nucleotidyltransferase</fullName>
    </submittedName>
</protein>
<gene>
    <name evidence="2" type="ORF">CQ13_11455</name>
</gene>
<name>A0A0R3MIN4_9BRAD</name>
<dbReference type="InterPro" id="IPR043519">
    <property type="entry name" value="NT_sf"/>
</dbReference>
<accession>A0A0R3MIN4</accession>
<dbReference type="AlphaFoldDB" id="A0A0R3MIN4"/>
<dbReference type="RefSeq" id="WP_057847403.1">
    <property type="nucleotide sequence ID" value="NZ_LLYA01000203.1"/>
</dbReference>
<organism evidence="2 3">
    <name type="scientific">Bradyrhizobium retamae</name>
    <dbReference type="NCBI Taxonomy" id="1300035"/>
    <lineage>
        <taxon>Bacteria</taxon>
        <taxon>Pseudomonadati</taxon>
        <taxon>Pseudomonadota</taxon>
        <taxon>Alphaproteobacteria</taxon>
        <taxon>Hyphomicrobiales</taxon>
        <taxon>Nitrobacteraceae</taxon>
        <taxon>Bradyrhizobium</taxon>
    </lineage>
</organism>
<keyword evidence="3" id="KW-1185">Reference proteome</keyword>